<dbReference type="KEGG" id="muh:HYN43_023080"/>
<dbReference type="EMBL" id="CP032869">
    <property type="protein sequence ID" value="AYL97995.1"/>
    <property type="molecule type" value="Genomic_DNA"/>
</dbReference>
<gene>
    <name evidence="3" type="ORF">HYN43_023080</name>
</gene>
<name>A0A494W3A4_9SPHI</name>
<feature type="region of interest" description="Disordered" evidence="2">
    <location>
        <begin position="622"/>
        <end position="649"/>
    </location>
</feature>
<keyword evidence="1" id="KW-0175">Coiled coil</keyword>
<dbReference type="InterPro" id="IPR022205">
    <property type="entry name" value="DUF3732"/>
</dbReference>
<proteinExistence type="predicted"/>
<dbReference type="OrthoDB" id="103556at2"/>
<evidence type="ECO:0000313" key="4">
    <source>
        <dbReference type="Proteomes" id="UP000270046"/>
    </source>
</evidence>
<reference evidence="3 4" key="1">
    <citation type="submission" date="2018-10" db="EMBL/GenBank/DDBJ databases">
        <title>Genome sequencing of Mucilaginibacter sp. HYN0043.</title>
        <authorList>
            <person name="Kim M."/>
            <person name="Yi H."/>
        </authorList>
    </citation>
    <scope>NUCLEOTIDE SEQUENCE [LARGE SCALE GENOMIC DNA]</scope>
    <source>
        <strain evidence="3 4">HYN0043</strain>
    </source>
</reference>
<dbReference type="AlphaFoldDB" id="A0A494W3A4"/>
<evidence type="ECO:0000256" key="1">
    <source>
        <dbReference type="SAM" id="Coils"/>
    </source>
</evidence>
<feature type="compositionally biased region" description="Basic and acidic residues" evidence="2">
    <location>
        <begin position="629"/>
        <end position="640"/>
    </location>
</feature>
<keyword evidence="4" id="KW-1185">Reference proteome</keyword>
<dbReference type="RefSeq" id="WP_119406277.1">
    <property type="nucleotide sequence ID" value="NZ_CP032869.1"/>
</dbReference>
<accession>A0A494W3A4</accession>
<dbReference type="Gene3D" id="3.40.50.300">
    <property type="entry name" value="P-loop containing nucleotide triphosphate hydrolases"/>
    <property type="match status" value="1"/>
</dbReference>
<feature type="coiled-coil region" evidence="1">
    <location>
        <begin position="198"/>
        <end position="225"/>
    </location>
</feature>
<dbReference type="InterPro" id="IPR027417">
    <property type="entry name" value="P-loop_NTPase"/>
</dbReference>
<dbReference type="Pfam" id="PF12532">
    <property type="entry name" value="DUF3732"/>
    <property type="match status" value="1"/>
</dbReference>
<protein>
    <submittedName>
        <fullName evidence="3">DUF3732 domain-containing protein</fullName>
    </submittedName>
</protein>
<sequence>MRFHINKIILWFKNESAPRMLELIPNKVNVITGGSGTGKTSILSIFDYCMLSTKANIPQEAINENVAWYGIDFKINDKDFLLARKSPVGNTGSDEIYFSSDNTFPEKLAKNNDIKQVKSILEKEFGIDESLKIPFGGKYISAGSKISYRYFLLFNTLSEDTIAHTKEFFDYHLYDRDKYIEALDRIFYLALGVDDVGNVLVKEKIDGLEKDLAKIEKRKKALDKEEKLFAQQIIRLINRAQEYDLIERRLFTIEEGRERLNQLVNQFRTATYSNNMQQVDELNKRKRTIYRQIRNLERFNVEYDTYKKNLSNDYESLKPIEYLNQNFGELIPTLEVRTFLNSLEGSLRTIRDEIAKKKPISINVKAEVTTLKNRIIEIDAELATLPTSTKDYTDEAQKFIFIGELKSQLAFYEKNWELELDADNEQELAEEIETLRGVLKNNNEKRRLILSDLEGLIQNFFDSSEDALGVYKGYKVLVDVSEKSLKLRKAKELQAQNTIGSKSNYMFLHLFLFLGLHEHFISLPHSYVPQFLILDQPSQPYYENTKVNENVTDIPKDDDKIKLQSAFQLLNDFITKINTDYKTDFQIIMLEHAPERYWTEKNLNNFHLVEEFRNGNALIPERATVPVKKTTEETKNDTPKKPKGGSKKK</sequence>
<evidence type="ECO:0000256" key="2">
    <source>
        <dbReference type="SAM" id="MobiDB-lite"/>
    </source>
</evidence>
<organism evidence="3 4">
    <name type="scientific">Mucilaginibacter celer</name>
    <dbReference type="NCBI Taxonomy" id="2305508"/>
    <lineage>
        <taxon>Bacteria</taxon>
        <taxon>Pseudomonadati</taxon>
        <taxon>Bacteroidota</taxon>
        <taxon>Sphingobacteriia</taxon>
        <taxon>Sphingobacteriales</taxon>
        <taxon>Sphingobacteriaceae</taxon>
        <taxon>Mucilaginibacter</taxon>
    </lineage>
</organism>
<dbReference type="SUPFAM" id="SSF52540">
    <property type="entry name" value="P-loop containing nucleoside triphosphate hydrolases"/>
    <property type="match status" value="1"/>
</dbReference>
<dbReference type="Proteomes" id="UP000270046">
    <property type="component" value="Chromosome"/>
</dbReference>
<evidence type="ECO:0000313" key="3">
    <source>
        <dbReference type="EMBL" id="AYL97995.1"/>
    </source>
</evidence>